<dbReference type="SMART" id="SM00028">
    <property type="entry name" value="TPR"/>
    <property type="match status" value="7"/>
</dbReference>
<feature type="compositionally biased region" description="Polar residues" evidence="2">
    <location>
        <begin position="229"/>
        <end position="239"/>
    </location>
</feature>
<feature type="compositionally biased region" description="Polar residues" evidence="2">
    <location>
        <begin position="164"/>
        <end position="191"/>
    </location>
</feature>
<dbReference type="PANTHER" id="PTHR46050:SF11">
    <property type="entry name" value="THIOREDOXIN DOMAIN-CONTAINING PROTEIN"/>
    <property type="match status" value="1"/>
</dbReference>
<sequence length="858" mass="93605">MREEGEARGGGGKLEMVGRARRRSLGASLYCGDGRASKPHGQLAWILLLLSFETAPAPHQLDLVLFFRKFEVKTWAAVTKPQPFWLYIPVGFHHFCAHPRHSDAKDHILALLGKLSPSNAAPRGERSCAGGFPCGNRKSTAGAGANCRRSTGLMAATENSMYVSSDGSGKENNVGFQNSFVSASGKPQQHSRGGADAGRKRNPDPKYHALSNSSSGSSYPSPSHLASSHQPRSSTTPCSNREAYMSSLAVGGLCHADPSKSSKLVDNHKPLAGTANGTMGLLPCSQPGERTTAHSLGNIYKRVVNTDMCSKEASRVNVAAGAGGNGVPSKEVQTVQKNSNVLGLGGGNYGHGNIIRGGNLPNHGPSAKSVAHREVLDMCPSRGGATCCKNMEELKTVGNEEYKKGHFAEAISFYDKAIALCPRNAACHNNKAAALAGLGLYEEAVGECLEAISCDASYSRAHYRLGNLYARLGRVEDAKWHLKLSGECPGSEAMQKIQQIETHVINAKKARSAENWNLILTESTLAIESGADASSQILALKTEALLRLHKADEALVLLMVDRESRMKRPSKVHKCDACLLIIEIQIYMYMGRFEDAVAAAEYLVGLDARPESLMWLRNARAVANARRTGNELHKAQKYSEACSAYELGLQCAPANSVLLSNRAACMCKLGKWETAIQDCNAALKSRPEYTKALLRRAHANAKLQYWEESLQDYNALNQKMPDDLSISHALLEVQMKIKHGCREGYTYQLGGQVTHVNSYTLFLKLIQCAGFALLQFFVKSDDRCRQLSPLVNDLSRRYPSWSFLKVDVEENPDWAKIECVKIVPIFIIYKDGHKLKEICKPDQQVLEHALRFHSALVA</sequence>
<evidence type="ECO:0000256" key="1">
    <source>
        <dbReference type="PROSITE-ProRule" id="PRU00339"/>
    </source>
</evidence>
<dbReference type="GO" id="GO:0005737">
    <property type="term" value="C:cytoplasm"/>
    <property type="evidence" value="ECO:0007669"/>
    <property type="project" value="TreeGrafter"/>
</dbReference>
<comment type="caution">
    <text evidence="4">The sequence shown here is derived from an EMBL/GenBank/DDBJ whole genome shotgun (WGS) entry which is preliminary data.</text>
</comment>
<dbReference type="OrthoDB" id="1934845at2759"/>
<feature type="domain" description="Thioredoxin" evidence="3">
    <location>
        <begin position="764"/>
        <end position="841"/>
    </location>
</feature>
<dbReference type="InterPro" id="IPR036249">
    <property type="entry name" value="Thioredoxin-like_sf"/>
</dbReference>
<dbReference type="PROSITE" id="PS50005">
    <property type="entry name" value="TPR"/>
    <property type="match status" value="1"/>
</dbReference>
<name>A0A843XJ85_COLES</name>
<dbReference type="InterPro" id="IPR044534">
    <property type="entry name" value="TTL1-4"/>
</dbReference>
<reference evidence="4" key="1">
    <citation type="submission" date="2017-07" db="EMBL/GenBank/DDBJ databases">
        <title>Taro Niue Genome Assembly and Annotation.</title>
        <authorList>
            <person name="Atibalentja N."/>
            <person name="Keating K."/>
            <person name="Fields C.J."/>
        </authorList>
    </citation>
    <scope>NUCLEOTIDE SEQUENCE</scope>
    <source>
        <strain evidence="4">Niue_2</strain>
        <tissue evidence="4">Leaf</tissue>
    </source>
</reference>
<feature type="repeat" description="TPR" evidence="1">
    <location>
        <begin position="391"/>
        <end position="424"/>
    </location>
</feature>
<dbReference type="Gene3D" id="3.40.30.10">
    <property type="entry name" value="Glutaredoxin"/>
    <property type="match status" value="1"/>
</dbReference>
<dbReference type="PANTHER" id="PTHR46050">
    <property type="entry name" value="TPR REPEAT-CONTAINING THIOREDOXIN"/>
    <property type="match status" value="1"/>
</dbReference>
<dbReference type="InterPro" id="IPR019734">
    <property type="entry name" value="TPR_rpt"/>
</dbReference>
<dbReference type="InterPro" id="IPR013766">
    <property type="entry name" value="Thioredoxin_domain"/>
</dbReference>
<evidence type="ECO:0000313" key="4">
    <source>
        <dbReference type="EMBL" id="MQM19639.1"/>
    </source>
</evidence>
<feature type="compositionally biased region" description="Low complexity" evidence="2">
    <location>
        <begin position="208"/>
        <end position="228"/>
    </location>
</feature>
<dbReference type="Pfam" id="PF00085">
    <property type="entry name" value="Thioredoxin"/>
    <property type="match status" value="1"/>
</dbReference>
<dbReference type="SUPFAM" id="SSF52833">
    <property type="entry name" value="Thioredoxin-like"/>
    <property type="match status" value="1"/>
</dbReference>
<dbReference type="EMBL" id="NMUH01009077">
    <property type="protein sequence ID" value="MQM19639.1"/>
    <property type="molecule type" value="Genomic_DNA"/>
</dbReference>
<proteinExistence type="predicted"/>
<dbReference type="GO" id="GO:0006950">
    <property type="term" value="P:response to stress"/>
    <property type="evidence" value="ECO:0007669"/>
    <property type="project" value="UniProtKB-ARBA"/>
</dbReference>
<organism evidence="4 5">
    <name type="scientific">Colocasia esculenta</name>
    <name type="common">Wild taro</name>
    <name type="synonym">Arum esculentum</name>
    <dbReference type="NCBI Taxonomy" id="4460"/>
    <lineage>
        <taxon>Eukaryota</taxon>
        <taxon>Viridiplantae</taxon>
        <taxon>Streptophyta</taxon>
        <taxon>Embryophyta</taxon>
        <taxon>Tracheophyta</taxon>
        <taxon>Spermatophyta</taxon>
        <taxon>Magnoliopsida</taxon>
        <taxon>Liliopsida</taxon>
        <taxon>Araceae</taxon>
        <taxon>Aroideae</taxon>
        <taxon>Colocasieae</taxon>
        <taxon>Colocasia</taxon>
    </lineage>
</organism>
<accession>A0A843XJ85</accession>
<evidence type="ECO:0000313" key="5">
    <source>
        <dbReference type="Proteomes" id="UP000652761"/>
    </source>
</evidence>
<protein>
    <recommendedName>
        <fullName evidence="3">Thioredoxin domain-containing protein</fullName>
    </recommendedName>
</protein>
<keyword evidence="5" id="KW-1185">Reference proteome</keyword>
<feature type="compositionally biased region" description="Basic and acidic residues" evidence="2">
    <location>
        <begin position="197"/>
        <end position="207"/>
    </location>
</feature>
<dbReference type="Gene3D" id="1.25.40.10">
    <property type="entry name" value="Tetratricopeptide repeat domain"/>
    <property type="match status" value="1"/>
</dbReference>
<dbReference type="Proteomes" id="UP000652761">
    <property type="component" value="Unassembled WGS sequence"/>
</dbReference>
<dbReference type="InterPro" id="IPR011990">
    <property type="entry name" value="TPR-like_helical_dom_sf"/>
</dbReference>
<dbReference type="SUPFAM" id="SSF48452">
    <property type="entry name" value="TPR-like"/>
    <property type="match status" value="2"/>
</dbReference>
<dbReference type="Pfam" id="PF13414">
    <property type="entry name" value="TPR_11"/>
    <property type="match status" value="1"/>
</dbReference>
<evidence type="ECO:0000259" key="3">
    <source>
        <dbReference type="Pfam" id="PF00085"/>
    </source>
</evidence>
<feature type="region of interest" description="Disordered" evidence="2">
    <location>
        <begin position="164"/>
        <end position="239"/>
    </location>
</feature>
<keyword evidence="1" id="KW-0802">TPR repeat</keyword>
<gene>
    <name evidence="4" type="ORF">Taro_052646</name>
</gene>
<dbReference type="CDD" id="cd02947">
    <property type="entry name" value="TRX_family"/>
    <property type="match status" value="1"/>
</dbReference>
<evidence type="ECO:0000256" key="2">
    <source>
        <dbReference type="SAM" id="MobiDB-lite"/>
    </source>
</evidence>
<dbReference type="AlphaFoldDB" id="A0A843XJ85"/>